<evidence type="ECO:0000256" key="4">
    <source>
        <dbReference type="ARBA" id="ARBA00015388"/>
    </source>
</evidence>
<accession>A0A9W8ASE3</accession>
<comment type="similarity">
    <text evidence="3 8">Belongs to the CTL (choline transporter-like) family.</text>
</comment>
<gene>
    <name evidence="10" type="primary">PNS1</name>
    <name evidence="10" type="ORF">IWQ62_002632</name>
</gene>
<dbReference type="PANTHER" id="PTHR12385:SF4">
    <property type="entry name" value="PROTEIN PNS1"/>
    <property type="match status" value="1"/>
</dbReference>
<evidence type="ECO:0000313" key="11">
    <source>
        <dbReference type="Proteomes" id="UP001150925"/>
    </source>
</evidence>
<name>A0A9W8ASE3_9FUNG</name>
<feature type="compositionally biased region" description="Pro residues" evidence="9">
    <location>
        <begin position="40"/>
        <end position="74"/>
    </location>
</feature>
<dbReference type="Pfam" id="PF04515">
    <property type="entry name" value="Choline_transpo"/>
    <property type="match status" value="1"/>
</dbReference>
<feature type="compositionally biased region" description="Low complexity" evidence="9">
    <location>
        <begin position="14"/>
        <end position="39"/>
    </location>
</feature>
<dbReference type="OrthoDB" id="44736at2759"/>
<dbReference type="GO" id="GO:0005886">
    <property type="term" value="C:plasma membrane"/>
    <property type="evidence" value="ECO:0007669"/>
    <property type="project" value="UniProtKB-SubCell"/>
</dbReference>
<dbReference type="EMBL" id="JANBPY010000586">
    <property type="protein sequence ID" value="KAJ1965563.1"/>
    <property type="molecule type" value="Genomic_DNA"/>
</dbReference>
<dbReference type="AlphaFoldDB" id="A0A9W8ASE3"/>
<feature type="transmembrane region" description="Helical" evidence="8">
    <location>
        <begin position="204"/>
        <end position="227"/>
    </location>
</feature>
<feature type="transmembrane region" description="Helical" evidence="8">
    <location>
        <begin position="137"/>
        <end position="158"/>
    </location>
</feature>
<evidence type="ECO:0000256" key="1">
    <source>
        <dbReference type="ARBA" id="ARBA00002957"/>
    </source>
</evidence>
<keyword evidence="11" id="KW-1185">Reference proteome</keyword>
<proteinExistence type="inferred from homology"/>
<evidence type="ECO:0000313" key="10">
    <source>
        <dbReference type="EMBL" id="KAJ1965563.1"/>
    </source>
</evidence>
<keyword evidence="6 8" id="KW-1133">Transmembrane helix</keyword>
<evidence type="ECO:0000256" key="6">
    <source>
        <dbReference type="ARBA" id="ARBA00022989"/>
    </source>
</evidence>
<comment type="subcellular location">
    <subcellularLocation>
        <location evidence="8">Cell membrane</location>
        <topology evidence="8">Multi-pass membrane protein</topology>
    </subcellularLocation>
    <subcellularLocation>
        <location evidence="2">Membrane</location>
        <topology evidence="2">Multi-pass membrane protein</topology>
    </subcellularLocation>
</comment>
<protein>
    <recommendedName>
        <fullName evidence="4 8">Protein PNS1</fullName>
    </recommendedName>
</protein>
<dbReference type="PANTHER" id="PTHR12385">
    <property type="entry name" value="CHOLINE TRANSPORTER-LIKE (SLC FAMILY 44)"/>
    <property type="match status" value="1"/>
</dbReference>
<feature type="transmembrane region" description="Helical" evidence="8">
    <location>
        <begin position="354"/>
        <end position="373"/>
    </location>
</feature>
<dbReference type="Proteomes" id="UP001150925">
    <property type="component" value="Unassembled WGS sequence"/>
</dbReference>
<evidence type="ECO:0000256" key="9">
    <source>
        <dbReference type="SAM" id="MobiDB-lite"/>
    </source>
</evidence>
<feature type="transmembrane region" description="Helical" evidence="8">
    <location>
        <begin position="164"/>
        <end position="183"/>
    </location>
</feature>
<feature type="transmembrane region" description="Helical" evidence="8">
    <location>
        <begin position="257"/>
        <end position="275"/>
    </location>
</feature>
<keyword evidence="7 8" id="KW-0472">Membrane</keyword>
<feature type="transmembrane region" description="Helical" evidence="8">
    <location>
        <begin position="451"/>
        <end position="471"/>
    </location>
</feature>
<comment type="function">
    <text evidence="1 8">Probably involved in transport through the plasma membrane.</text>
</comment>
<evidence type="ECO:0000256" key="7">
    <source>
        <dbReference type="ARBA" id="ARBA00023136"/>
    </source>
</evidence>
<evidence type="ECO:0000256" key="2">
    <source>
        <dbReference type="ARBA" id="ARBA00004141"/>
    </source>
</evidence>
<feature type="transmembrane region" description="Helical" evidence="8">
    <location>
        <begin position="419"/>
        <end position="439"/>
    </location>
</feature>
<dbReference type="InterPro" id="IPR007603">
    <property type="entry name" value="Choline_transptr-like"/>
</dbReference>
<evidence type="ECO:0000256" key="3">
    <source>
        <dbReference type="ARBA" id="ARBA00007168"/>
    </source>
</evidence>
<feature type="compositionally biased region" description="Polar residues" evidence="9">
    <location>
        <begin position="1"/>
        <end position="13"/>
    </location>
</feature>
<evidence type="ECO:0000256" key="8">
    <source>
        <dbReference type="RuleBase" id="RU368066"/>
    </source>
</evidence>
<evidence type="ECO:0000256" key="5">
    <source>
        <dbReference type="ARBA" id="ARBA00022692"/>
    </source>
</evidence>
<comment type="caution">
    <text evidence="10">The sequence shown here is derived from an EMBL/GenBank/DDBJ whole genome shotgun (WGS) entry which is preliminary data.</text>
</comment>
<dbReference type="GO" id="GO:0022857">
    <property type="term" value="F:transmembrane transporter activity"/>
    <property type="evidence" value="ECO:0007669"/>
    <property type="project" value="UniProtKB-UniRule"/>
</dbReference>
<organism evidence="10 11">
    <name type="scientific">Dispira parvispora</name>
    <dbReference type="NCBI Taxonomy" id="1520584"/>
    <lineage>
        <taxon>Eukaryota</taxon>
        <taxon>Fungi</taxon>
        <taxon>Fungi incertae sedis</taxon>
        <taxon>Zoopagomycota</taxon>
        <taxon>Kickxellomycotina</taxon>
        <taxon>Dimargaritomycetes</taxon>
        <taxon>Dimargaritales</taxon>
        <taxon>Dimargaritaceae</taxon>
        <taxon>Dispira</taxon>
    </lineage>
</organism>
<reference evidence="10" key="1">
    <citation type="submission" date="2022-07" db="EMBL/GenBank/DDBJ databases">
        <title>Phylogenomic reconstructions and comparative analyses of Kickxellomycotina fungi.</title>
        <authorList>
            <person name="Reynolds N.K."/>
            <person name="Stajich J.E."/>
            <person name="Barry K."/>
            <person name="Grigoriev I.V."/>
            <person name="Crous P."/>
            <person name="Smith M.E."/>
        </authorList>
    </citation>
    <scope>NUCLEOTIDE SEQUENCE</scope>
    <source>
        <strain evidence="10">RSA 1196</strain>
    </source>
</reference>
<feature type="transmembrane region" description="Helical" evidence="8">
    <location>
        <begin position="317"/>
        <end position="342"/>
    </location>
</feature>
<keyword evidence="5 8" id="KW-0812">Transmembrane</keyword>
<feature type="transmembrane region" description="Helical" evidence="8">
    <location>
        <begin position="104"/>
        <end position="130"/>
    </location>
</feature>
<sequence length="517" mass="56553">MANQTPYYNTQQTPYNPDYGYNYGYNPNQGNAPYGGYYPPQQPTPMAYPPPQAPPAQYGVPPPPPPSAPNYYPPPQDVGAPSKVDYGQGGTFNNNGAFRDSQNFFSLPTMVCFFIVAAAGILLSGGYVLLMQTFPKPMIIVSFWAAAIAGIATGAYYIYRGVYWAGGLALVFGILYAAMWFYFRHRVPFATLMLTTVVKIMRQFPATMVLGFVFLVIHALFAIWWIVTFTSSFSYMKKFESCRNHVNSAGRPDHSCSNGALIGVIVYLAIVWYWVSQVIFNVLHTTVAGVFATHYFFDGTPQGYPTTNPTLSSLKRAATNSFGSICLGSLLVAIIQTIRGILQTLISMETDGALGGFLSCCVGCILGMIQGLVEFFNKYAYVEVAMYGKAYIPAAKDTWRLIKDRGIDALINDDLVGNVLWLGGVLVGVVCAIIGYAYITIANPLYNSTGSFTPAIVLVSFFIGLSLFFVAGKAVDSGNSTTFVCLAEDPGAMQRSKPVLFEEVRQRYPHVVNGLQH</sequence>
<feature type="region of interest" description="Disordered" evidence="9">
    <location>
        <begin position="1"/>
        <end position="74"/>
    </location>
</feature>